<feature type="region of interest" description="Disordered" evidence="1">
    <location>
        <begin position="181"/>
        <end position="234"/>
    </location>
</feature>
<reference evidence="4" key="1">
    <citation type="journal article" date="2009" name="Nature">
        <title>Genome sequence and analysis of the Irish potato famine pathogen Phytophthora infestans.</title>
        <authorList>
            <consortium name="The Broad Institute Genome Sequencing Platform"/>
            <person name="Haas B.J."/>
            <person name="Kamoun S."/>
            <person name="Zody M.C."/>
            <person name="Jiang R.H."/>
            <person name="Handsaker R.E."/>
            <person name="Cano L.M."/>
            <person name="Grabherr M."/>
            <person name="Kodira C.D."/>
            <person name="Raffaele S."/>
            <person name="Torto-Alalibo T."/>
            <person name="Bozkurt T.O."/>
            <person name="Ah-Fong A.M."/>
            <person name="Alvarado L."/>
            <person name="Anderson V.L."/>
            <person name="Armstrong M.R."/>
            <person name="Avrova A."/>
            <person name="Baxter L."/>
            <person name="Beynon J."/>
            <person name="Boevink P.C."/>
            <person name="Bollmann S.R."/>
            <person name="Bos J.I."/>
            <person name="Bulone V."/>
            <person name="Cai G."/>
            <person name="Cakir C."/>
            <person name="Carrington J.C."/>
            <person name="Chawner M."/>
            <person name="Conti L."/>
            <person name="Costanzo S."/>
            <person name="Ewan R."/>
            <person name="Fahlgren N."/>
            <person name="Fischbach M.A."/>
            <person name="Fugelstad J."/>
            <person name="Gilroy E.M."/>
            <person name="Gnerre S."/>
            <person name="Green P.J."/>
            <person name="Grenville-Briggs L.J."/>
            <person name="Griffith J."/>
            <person name="Grunwald N.J."/>
            <person name="Horn K."/>
            <person name="Horner N.R."/>
            <person name="Hu C.H."/>
            <person name="Huitema E."/>
            <person name="Jeong D.H."/>
            <person name="Jones A.M."/>
            <person name="Jones J.D."/>
            <person name="Jones R.W."/>
            <person name="Karlsson E.K."/>
            <person name="Kunjeti S.G."/>
            <person name="Lamour K."/>
            <person name="Liu Z."/>
            <person name="Ma L."/>
            <person name="Maclean D."/>
            <person name="Chibucos M.C."/>
            <person name="McDonald H."/>
            <person name="McWalters J."/>
            <person name="Meijer H.J."/>
            <person name="Morgan W."/>
            <person name="Morris P.F."/>
            <person name="Munro C.A."/>
            <person name="O'Neill K."/>
            <person name="Ospina-Giraldo M."/>
            <person name="Pinzon A."/>
            <person name="Pritchard L."/>
            <person name="Ramsahoye B."/>
            <person name="Ren Q."/>
            <person name="Restrepo S."/>
            <person name="Roy S."/>
            <person name="Sadanandom A."/>
            <person name="Savidor A."/>
            <person name="Schornack S."/>
            <person name="Schwartz D.C."/>
            <person name="Schumann U.D."/>
            <person name="Schwessinger B."/>
            <person name="Seyer L."/>
            <person name="Sharpe T."/>
            <person name="Silvar C."/>
            <person name="Song J."/>
            <person name="Studholme D.J."/>
            <person name="Sykes S."/>
            <person name="Thines M."/>
            <person name="van de Vondervoort P.J."/>
            <person name="Phuntumart V."/>
            <person name="Wawra S."/>
            <person name="Weide R."/>
            <person name="Win J."/>
            <person name="Young C."/>
            <person name="Zhou S."/>
            <person name="Fry W."/>
            <person name="Meyers B.C."/>
            <person name="van West P."/>
            <person name="Ristaino J."/>
            <person name="Govers F."/>
            <person name="Birch P.R."/>
            <person name="Whisson S.C."/>
            <person name="Judelson H.S."/>
            <person name="Nusbaum C."/>
        </authorList>
    </citation>
    <scope>NUCLEOTIDE SEQUENCE [LARGE SCALE GENOMIC DNA]</scope>
    <source>
        <strain evidence="4">T30-4</strain>
    </source>
</reference>
<dbReference type="InterPro" id="IPR004875">
    <property type="entry name" value="DDE_SF_endonuclease_dom"/>
</dbReference>
<dbReference type="InParanoid" id="D0NR79"/>
<name>D0NR79_PHYIT</name>
<keyword evidence="4" id="KW-1185">Reference proteome</keyword>
<dbReference type="EMBL" id="DS028154">
    <property type="protein sequence ID" value="EEY63201.1"/>
    <property type="molecule type" value="Genomic_DNA"/>
</dbReference>
<dbReference type="AlphaFoldDB" id="D0NR79"/>
<organism evidence="3 4">
    <name type="scientific">Phytophthora infestans (strain T30-4)</name>
    <name type="common">Potato late blight agent</name>
    <dbReference type="NCBI Taxonomy" id="403677"/>
    <lineage>
        <taxon>Eukaryota</taxon>
        <taxon>Sar</taxon>
        <taxon>Stramenopiles</taxon>
        <taxon>Oomycota</taxon>
        <taxon>Peronosporomycetes</taxon>
        <taxon>Peronosporales</taxon>
        <taxon>Peronosporaceae</taxon>
        <taxon>Phytophthora</taxon>
    </lineage>
</organism>
<proteinExistence type="predicted"/>
<dbReference type="HOGENOM" id="CLU_658015_0_0_1"/>
<gene>
    <name evidence="3" type="ORF">PITG_15423</name>
</gene>
<evidence type="ECO:0000313" key="3">
    <source>
        <dbReference type="EMBL" id="EEY63201.1"/>
    </source>
</evidence>
<dbReference type="Proteomes" id="UP000006643">
    <property type="component" value="Unassembled WGS sequence"/>
</dbReference>
<dbReference type="KEGG" id="pif:PITG_15423"/>
<accession>D0NR79</accession>
<dbReference type="eggNOG" id="ENOG502T0CS">
    <property type="taxonomic scope" value="Eukaryota"/>
</dbReference>
<evidence type="ECO:0000313" key="4">
    <source>
        <dbReference type="Proteomes" id="UP000006643"/>
    </source>
</evidence>
<dbReference type="GO" id="GO:0003676">
    <property type="term" value="F:nucleic acid binding"/>
    <property type="evidence" value="ECO:0007669"/>
    <property type="project" value="InterPro"/>
</dbReference>
<feature type="domain" description="DDE-1" evidence="2">
    <location>
        <begin position="37"/>
        <end position="108"/>
    </location>
</feature>
<evidence type="ECO:0000256" key="1">
    <source>
        <dbReference type="SAM" id="MobiDB-lite"/>
    </source>
</evidence>
<dbReference type="Pfam" id="PF03184">
    <property type="entry name" value="DDE_1"/>
    <property type="match status" value="1"/>
</dbReference>
<evidence type="ECO:0000259" key="2">
    <source>
        <dbReference type="Pfam" id="PF03184"/>
    </source>
</evidence>
<protein>
    <recommendedName>
        <fullName evidence="2">DDE-1 domain-containing protein</fullName>
    </recommendedName>
</protein>
<dbReference type="RefSeq" id="XP_002898378.1">
    <property type="nucleotide sequence ID" value="XM_002898332.1"/>
</dbReference>
<dbReference type="VEuPathDB" id="FungiDB:PITG_15423"/>
<dbReference type="GeneID" id="9474011"/>
<sequence>MSLTLPQKQSLCEKHKSDPACSHSELARWATERFMTPKLPPNTTAVLQPMDQGIMKCLKNEYQNKKQAAELDLFYKGVSYRPVDVYSAMKWLSEGWNNISAKTIRNCWCHTGIVNQDSQRPHTRRQKHPVAGITEFRRFIRRIHRPTAIRKLPKVPTVELLKLRFQEEDIFVRFIRQEVGRDGSDRGDTSDSEDAGHQANTECQRQTKSRQSKGHSVFLPAKDAPVKRSKKDRDLSTLASSVSTLVNHIVGQPAAPKARELSTVHADLALVRRNVAEVGDRVADIESKLDAIADTVADSVTKAVLATVTAMLAQSHHIVSWKPLTTTSFKLPRDPSFEAPTPNPKGASKAGIILPTVIIEKLCGHVPVSTAFALHDAGHVTSSQRFASTRLHVVALLVRVTSEGFMTFEPDFVQLATY</sequence>
<dbReference type="OrthoDB" id="125828at2759"/>